<keyword evidence="14" id="KW-1185">Reference proteome</keyword>
<evidence type="ECO:0000256" key="7">
    <source>
        <dbReference type="ARBA" id="ARBA00022801"/>
    </source>
</evidence>
<dbReference type="FunFam" id="3.90.70.10:FF:000005">
    <property type="entry name" value="Ubiquitin carboxyl-terminal hydrolase 7"/>
    <property type="match status" value="1"/>
</dbReference>
<dbReference type="GO" id="GO:0016579">
    <property type="term" value="P:protein deubiquitination"/>
    <property type="evidence" value="ECO:0007669"/>
    <property type="project" value="InterPro"/>
</dbReference>
<dbReference type="PROSITE" id="PS50144">
    <property type="entry name" value="MATH"/>
    <property type="match status" value="1"/>
</dbReference>
<feature type="domain" description="MATH" evidence="11">
    <location>
        <begin position="91"/>
        <end position="222"/>
    </location>
</feature>
<evidence type="ECO:0000256" key="3">
    <source>
        <dbReference type="ARBA" id="ARBA00009085"/>
    </source>
</evidence>
<dbReference type="Pfam" id="PF14533">
    <property type="entry name" value="USP7_C2"/>
    <property type="match status" value="1"/>
</dbReference>
<dbReference type="SUPFAM" id="SSF54001">
    <property type="entry name" value="Cysteine proteinases"/>
    <property type="match status" value="1"/>
</dbReference>
<dbReference type="InterPro" id="IPR028889">
    <property type="entry name" value="USP"/>
</dbReference>
<evidence type="ECO:0000313" key="14">
    <source>
        <dbReference type="Proteomes" id="UP000053815"/>
    </source>
</evidence>
<dbReference type="CDD" id="cd02659">
    <property type="entry name" value="peptidase_C19C"/>
    <property type="match status" value="1"/>
</dbReference>
<evidence type="ECO:0000313" key="13">
    <source>
        <dbReference type="EMBL" id="GAN07201.1"/>
    </source>
</evidence>
<keyword evidence="8" id="KW-0788">Thiol protease</keyword>
<dbReference type="SUPFAM" id="SSF49599">
    <property type="entry name" value="TRAF domain-like"/>
    <property type="match status" value="1"/>
</dbReference>
<comment type="similarity">
    <text evidence="3">Belongs to the peptidase C19 family.</text>
</comment>
<dbReference type="AlphaFoldDB" id="A0A0C9M9R8"/>
<dbReference type="Pfam" id="PF12436">
    <property type="entry name" value="USP7_ICP0_bdg"/>
    <property type="match status" value="1"/>
</dbReference>
<dbReference type="OrthoDB" id="289038at2759"/>
<evidence type="ECO:0000256" key="1">
    <source>
        <dbReference type="ARBA" id="ARBA00000707"/>
    </source>
</evidence>
<feature type="domain" description="USP" evidence="12">
    <location>
        <begin position="250"/>
        <end position="580"/>
    </location>
</feature>
<name>A0A0C9M9R8_9FUNG</name>
<evidence type="ECO:0000256" key="4">
    <source>
        <dbReference type="ARBA" id="ARBA00012759"/>
    </source>
</evidence>
<dbReference type="InterPro" id="IPR001394">
    <property type="entry name" value="Peptidase_C19_UCH"/>
</dbReference>
<dbReference type="PANTHER" id="PTHR24006">
    <property type="entry name" value="UBIQUITIN CARBOXYL-TERMINAL HYDROLASE"/>
    <property type="match status" value="1"/>
</dbReference>
<dbReference type="InterPro" id="IPR008974">
    <property type="entry name" value="TRAF-like"/>
</dbReference>
<dbReference type="Pfam" id="PF22486">
    <property type="entry name" value="MATH_2"/>
    <property type="match status" value="1"/>
</dbReference>
<dbReference type="PROSITE" id="PS00973">
    <property type="entry name" value="USP_2"/>
    <property type="match status" value="1"/>
</dbReference>
<dbReference type="Gene3D" id="3.90.70.10">
    <property type="entry name" value="Cysteine proteinases"/>
    <property type="match status" value="1"/>
</dbReference>
<evidence type="ECO:0000256" key="5">
    <source>
        <dbReference type="ARBA" id="ARBA00022670"/>
    </source>
</evidence>
<dbReference type="SMART" id="SM00061">
    <property type="entry name" value="MATH"/>
    <property type="match status" value="1"/>
</dbReference>
<dbReference type="Proteomes" id="UP000053815">
    <property type="component" value="Unassembled WGS sequence"/>
</dbReference>
<comment type="catalytic activity">
    <reaction evidence="1">
        <text>Thiol-dependent hydrolysis of ester, thioester, amide, peptide and isopeptide bonds formed by the C-terminal Gly of ubiquitin (a 76-residue protein attached to proteins as an intracellular targeting signal).</text>
        <dbReference type="EC" id="3.4.19.12"/>
    </reaction>
</comment>
<dbReference type="STRING" id="91626.A0A0C9M9R8"/>
<dbReference type="PANTHER" id="PTHR24006:SF644">
    <property type="entry name" value="UBIQUITIN CARBOXYL-TERMINAL HYDROLASE 7"/>
    <property type="match status" value="1"/>
</dbReference>
<evidence type="ECO:0000256" key="2">
    <source>
        <dbReference type="ARBA" id="ARBA00004123"/>
    </source>
</evidence>
<evidence type="ECO:0000256" key="9">
    <source>
        <dbReference type="ARBA" id="ARBA00023242"/>
    </source>
</evidence>
<comment type="subcellular location">
    <subcellularLocation>
        <location evidence="2">Nucleus</location>
    </subcellularLocation>
</comment>
<proteinExistence type="inferred from homology"/>
<dbReference type="GO" id="GO:0004843">
    <property type="term" value="F:cysteine-type deubiquitinase activity"/>
    <property type="evidence" value="ECO:0007669"/>
    <property type="project" value="UniProtKB-EC"/>
</dbReference>
<dbReference type="PROSITE" id="PS00972">
    <property type="entry name" value="USP_1"/>
    <property type="match status" value="1"/>
</dbReference>
<dbReference type="InterPro" id="IPR038765">
    <property type="entry name" value="Papain-like_cys_pep_sf"/>
</dbReference>
<dbReference type="GO" id="GO:0005634">
    <property type="term" value="C:nucleus"/>
    <property type="evidence" value="ECO:0007669"/>
    <property type="project" value="UniProtKB-SubCell"/>
</dbReference>
<evidence type="ECO:0000256" key="10">
    <source>
        <dbReference type="SAM" id="MobiDB-lite"/>
    </source>
</evidence>
<reference evidence="13" key="1">
    <citation type="submission" date="2014-09" db="EMBL/GenBank/DDBJ databases">
        <title>Draft genome sequence of an oleaginous Mucoromycotina fungus Mucor ambiguus NBRC6742.</title>
        <authorList>
            <person name="Takeda I."/>
            <person name="Yamane N."/>
            <person name="Morita T."/>
            <person name="Tamano K."/>
            <person name="Machida M."/>
            <person name="Baker S."/>
            <person name="Koike H."/>
        </authorList>
    </citation>
    <scope>NUCLEOTIDE SEQUENCE</scope>
    <source>
        <strain evidence="13">NBRC 6742</strain>
    </source>
</reference>
<evidence type="ECO:0000256" key="8">
    <source>
        <dbReference type="ARBA" id="ARBA00022807"/>
    </source>
</evidence>
<evidence type="ECO:0000259" key="12">
    <source>
        <dbReference type="PROSITE" id="PS50235"/>
    </source>
</evidence>
<dbReference type="GO" id="GO:0006508">
    <property type="term" value="P:proteolysis"/>
    <property type="evidence" value="ECO:0007669"/>
    <property type="project" value="UniProtKB-KW"/>
</dbReference>
<dbReference type="GO" id="GO:0140492">
    <property type="term" value="F:metal-dependent deubiquitinase activity"/>
    <property type="evidence" value="ECO:0007669"/>
    <property type="project" value="UniProtKB-ARBA"/>
</dbReference>
<dbReference type="PROSITE" id="PS50235">
    <property type="entry name" value="USP_3"/>
    <property type="match status" value="1"/>
</dbReference>
<dbReference type="Gene3D" id="3.10.20.90">
    <property type="entry name" value="Phosphatidylinositol 3-kinase Catalytic Subunit, Chain A, domain 1"/>
    <property type="match status" value="2"/>
</dbReference>
<dbReference type="InterPro" id="IPR024729">
    <property type="entry name" value="USP7_ICP0-binding_dom"/>
</dbReference>
<dbReference type="InterPro" id="IPR002083">
    <property type="entry name" value="MATH/TRAF_dom"/>
</dbReference>
<keyword evidence="9" id="KW-0539">Nucleus</keyword>
<dbReference type="Pfam" id="PF00443">
    <property type="entry name" value="UCH"/>
    <property type="match status" value="1"/>
</dbReference>
<dbReference type="EMBL" id="DF836441">
    <property type="protein sequence ID" value="GAN07201.1"/>
    <property type="molecule type" value="Genomic_DNA"/>
</dbReference>
<protein>
    <recommendedName>
        <fullName evidence="4">ubiquitinyl hydrolase 1</fullName>
        <ecNumber evidence="4">3.4.19.12</ecNumber>
    </recommendedName>
</protein>
<dbReference type="GO" id="GO:0031647">
    <property type="term" value="P:regulation of protein stability"/>
    <property type="evidence" value="ECO:0007669"/>
    <property type="project" value="TreeGrafter"/>
</dbReference>
<sequence length="1185" mass="134916">MVDKTHQDLKNTDTVLEKPMAKTPSSPTAVAVSPAATVAAATIPATTAAATSPPLTEVSPVSNASKPLITDEKAMFKAILPENSELETEKLGSYHWHIKDWKALETKAHSPVFEVNGFPWRILLFPKGNNQKKSVSVYLEVANPKERGIADDWHTCAQFALAISNPEDPSSYYSNTANHRFSSEEVDWGFTRFYDIEDLSQQSATGKGPFLINNSNETVISVFIRVVKDETGVLWHNFVNYDSRKATGYVGIKNQGATCYMNSLLQSLYCTNKFRKAVYEIPTEKDEPTKSVALALQRCFYNLQYSSEPIGTLELTKSFGWDSLDAFMQHDVQEFNRVLQDNLEEKMKGTPADGAISKLFEGKMKSYIKCINVDYESSRVEDYYDIQLNVKGCKNLVDSFDDYITVETLEGDNKYQAEGHGLQDANKGVIFESFPPVLHLQLKRFEYDFMRDTMVKINDRHEFPAEINLDKYCSKADDDGPYDYELHGVLVHSGDISGGHYFALIRPESGDKWFRFDDDRVTPVSKKEVFEENYGDEPLRDGKDLHGLSSPPFLNGTTRVNSVRMMKKFTNAYMLVYIRKSKLNEILGPVGESDIPVHLKRRLDDEKASIEKRKQDRQDMHLNVKVAVVTDESFQDYQGFNLAVFDDRYLEVSPHVQVFKARKTEKISAFKQQLVDHYKLEPERFRLWSILYRQNKTVRVDQVLSPADERQTVEKMRESTCVSTQINGFTKLYLEIADKNQPLTVLRNDQQLLFIKYFDVKAQKFRGLGHIFVSSNEKIGSILPTLVERAGLPKSTSIQLFEEVKPTAIDLLKSDITFRKAEIQHGDIVCFQQTLSQKETDEITKNGLIATVPDYYTSLYNRACILFKPKPNTVSSSSEEVQLTLDRTANYVTVAKALADKLNVEASKIRFTASNSITHQPREIIHYKPGTRLEEMMIGLPKPQDYGQIVSFDNINVPIMFYEVMDVDVADLESKRSITVNIIGPTLRKETKVTALLPRTGSVRQLLDQVVTKGKMDVKDVDKIRLYEAVDGKVTKEFSPDQTVDNVAMDKKAIVYAEPIPKDELEMNQDEDRLIQVVHYHNHPSEFHSIPFRFVAIKGEPFEETKKRLQRRTGLGDMDWKKVKFTVLRNLLAPEPLVTVIDNPAEFELRKARLQEEDALGLDHIDKSSKGRFSSVFEKGIFIRG</sequence>
<dbReference type="InterPro" id="IPR050164">
    <property type="entry name" value="Peptidase_C19"/>
</dbReference>
<dbReference type="GO" id="GO:0005829">
    <property type="term" value="C:cytosol"/>
    <property type="evidence" value="ECO:0007669"/>
    <property type="project" value="TreeGrafter"/>
</dbReference>
<evidence type="ECO:0000259" key="11">
    <source>
        <dbReference type="PROSITE" id="PS50144"/>
    </source>
</evidence>
<keyword evidence="5" id="KW-0645">Protease</keyword>
<evidence type="ECO:0000256" key="6">
    <source>
        <dbReference type="ARBA" id="ARBA00022786"/>
    </source>
</evidence>
<dbReference type="EC" id="3.4.19.12" evidence="4"/>
<organism evidence="13">
    <name type="scientific">Mucor ambiguus</name>
    <dbReference type="NCBI Taxonomy" id="91626"/>
    <lineage>
        <taxon>Eukaryota</taxon>
        <taxon>Fungi</taxon>
        <taxon>Fungi incertae sedis</taxon>
        <taxon>Mucoromycota</taxon>
        <taxon>Mucoromycotina</taxon>
        <taxon>Mucoromycetes</taxon>
        <taxon>Mucorales</taxon>
        <taxon>Mucorineae</taxon>
        <taxon>Mucoraceae</taxon>
        <taxon>Mucor</taxon>
    </lineage>
</organism>
<keyword evidence="6" id="KW-0833">Ubl conjugation pathway</keyword>
<feature type="compositionally biased region" description="Basic and acidic residues" evidence="10">
    <location>
        <begin position="1"/>
        <end position="20"/>
    </location>
</feature>
<dbReference type="Gene3D" id="2.60.210.10">
    <property type="entry name" value="Apoptosis, Tumor Necrosis Factor Receptor Associated Protein 2, Chain A"/>
    <property type="match status" value="1"/>
</dbReference>
<keyword evidence="7" id="KW-0378">Hydrolase</keyword>
<feature type="region of interest" description="Disordered" evidence="10">
    <location>
        <begin position="1"/>
        <end position="28"/>
    </location>
</feature>
<dbReference type="InterPro" id="IPR018200">
    <property type="entry name" value="USP_CS"/>
</dbReference>
<dbReference type="InterPro" id="IPR029346">
    <property type="entry name" value="USP_C"/>
</dbReference>
<gene>
    <name evidence="13" type="ORF">MAM1_0152d06694</name>
</gene>
<accession>A0A0C9M9R8</accession>